<dbReference type="InterPro" id="IPR050680">
    <property type="entry name" value="YpeA/RimI_acetyltransf"/>
</dbReference>
<keyword evidence="7" id="KW-1185">Reference proteome</keyword>
<evidence type="ECO:0000256" key="2">
    <source>
        <dbReference type="ARBA" id="ARBA00022490"/>
    </source>
</evidence>
<evidence type="ECO:0000259" key="5">
    <source>
        <dbReference type="PROSITE" id="PS51186"/>
    </source>
</evidence>
<dbReference type="NCBIfam" id="TIGR01575">
    <property type="entry name" value="rimI"/>
    <property type="match status" value="1"/>
</dbReference>
<evidence type="ECO:0000256" key="3">
    <source>
        <dbReference type="ARBA" id="ARBA00022679"/>
    </source>
</evidence>
<gene>
    <name evidence="6" type="primary">rimI</name>
    <name evidence="6" type="ORF">DEM25_000750</name>
</gene>
<evidence type="ECO:0000256" key="1">
    <source>
        <dbReference type="ARBA" id="ARBA00005395"/>
    </source>
</evidence>
<dbReference type="CDD" id="cd04301">
    <property type="entry name" value="NAT_SF"/>
    <property type="match status" value="1"/>
</dbReference>
<dbReference type="Pfam" id="PF00583">
    <property type="entry name" value="Acetyltransf_1"/>
    <property type="match status" value="1"/>
</dbReference>
<dbReference type="GO" id="GO:0008080">
    <property type="term" value="F:N-acetyltransferase activity"/>
    <property type="evidence" value="ECO:0007669"/>
    <property type="project" value="InterPro"/>
</dbReference>
<name>A0A3A8AF61_9HYPH</name>
<evidence type="ECO:0000313" key="6">
    <source>
        <dbReference type="EMBL" id="RKF08556.1"/>
    </source>
</evidence>
<dbReference type="PANTHER" id="PTHR43420:SF12">
    <property type="entry name" value="N-ACETYLTRANSFERASE DOMAIN-CONTAINING PROTEIN"/>
    <property type="match status" value="1"/>
</dbReference>
<keyword evidence="2" id="KW-0963">Cytoplasm</keyword>
<dbReference type="RefSeq" id="WP_109766802.1">
    <property type="nucleotide sequence ID" value="NZ_CP159474.1"/>
</dbReference>
<proteinExistence type="inferred from homology"/>
<dbReference type="SUPFAM" id="SSF55729">
    <property type="entry name" value="Acyl-CoA N-acyltransferases (Nat)"/>
    <property type="match status" value="1"/>
</dbReference>
<dbReference type="OrthoDB" id="9804026at2"/>
<dbReference type="InterPro" id="IPR016181">
    <property type="entry name" value="Acyl_CoA_acyltransferase"/>
</dbReference>
<comment type="similarity">
    <text evidence="1">Belongs to the acetyltransferase family. RimI subfamily.</text>
</comment>
<comment type="caution">
    <text evidence="6">The sequence shown here is derived from an EMBL/GenBank/DDBJ whole genome shotgun (WGS) entry which is preliminary data.</text>
</comment>
<feature type="domain" description="N-acetyltransferase" evidence="5">
    <location>
        <begin position="13"/>
        <end position="164"/>
    </location>
</feature>
<dbReference type="InterPro" id="IPR006464">
    <property type="entry name" value="AcTrfase_RimI/Ard1"/>
</dbReference>
<organism evidence="6 7">
    <name type="scientific">Oceaniradius stylonematis</name>
    <dbReference type="NCBI Taxonomy" id="2184161"/>
    <lineage>
        <taxon>Bacteria</taxon>
        <taxon>Pseudomonadati</taxon>
        <taxon>Pseudomonadota</taxon>
        <taxon>Alphaproteobacteria</taxon>
        <taxon>Hyphomicrobiales</taxon>
        <taxon>Ahrensiaceae</taxon>
        <taxon>Oceaniradius</taxon>
    </lineage>
</organism>
<dbReference type="PANTHER" id="PTHR43420">
    <property type="entry name" value="ACETYLTRANSFERASE"/>
    <property type="match status" value="1"/>
</dbReference>
<evidence type="ECO:0000313" key="7">
    <source>
        <dbReference type="Proteomes" id="UP000246132"/>
    </source>
</evidence>
<keyword evidence="3 6" id="KW-0808">Transferase</keyword>
<dbReference type="PROSITE" id="PS51186">
    <property type="entry name" value="GNAT"/>
    <property type="match status" value="1"/>
</dbReference>
<reference evidence="6 7" key="1">
    <citation type="journal article" date="2018" name="Int. J. Syst. Bacteriol.">
        <title>Oceaniradius stylonemae gen. nov., sp. nov., isolated from a red alga, Stylonema cornu-cervi.</title>
        <authorList>
            <person name="Jeong S."/>
        </authorList>
    </citation>
    <scope>NUCLEOTIDE SEQUENCE [LARGE SCALE GENOMIC DNA]</scope>
    <source>
        <strain evidence="6 7">StC1</strain>
    </source>
</reference>
<dbReference type="Gene3D" id="3.40.630.30">
    <property type="match status" value="1"/>
</dbReference>
<sequence>MKWWQGLWGAADIAIAPMQRTDAVEASDIHRALFARPWTDGEIADLLGTSSAAGFIAREAAARGGAMIGFVLLRTAADEAEILTIGVRPDWQGHGIGARLMAHVLAHAHRERLASVFLEVEETNVAAGALYRKLGFATVGDRPDYYRGAAKARTRALVMRHDVAAARKAR</sequence>
<accession>A0A3A8AF61</accession>
<protein>
    <submittedName>
        <fullName evidence="6">Ribosomal-protein-alanine N-acetyltransferase</fullName>
    </submittedName>
</protein>
<evidence type="ECO:0000256" key="4">
    <source>
        <dbReference type="ARBA" id="ARBA00023315"/>
    </source>
</evidence>
<dbReference type="EMBL" id="QFWV02000001">
    <property type="protein sequence ID" value="RKF08556.1"/>
    <property type="molecule type" value="Genomic_DNA"/>
</dbReference>
<dbReference type="InterPro" id="IPR000182">
    <property type="entry name" value="GNAT_dom"/>
</dbReference>
<dbReference type="AlphaFoldDB" id="A0A3A8AF61"/>
<keyword evidence="4" id="KW-0012">Acyltransferase</keyword>
<dbReference type="Proteomes" id="UP000246132">
    <property type="component" value="Unassembled WGS sequence"/>
</dbReference>